<dbReference type="PANTHER" id="PTHR43649">
    <property type="entry name" value="ARABINOSE-BINDING PROTEIN-RELATED"/>
    <property type="match status" value="1"/>
</dbReference>
<evidence type="ECO:0008006" key="4">
    <source>
        <dbReference type="Google" id="ProtNLM"/>
    </source>
</evidence>
<name>A0A8J4SS19_9STRA</name>
<proteinExistence type="predicted"/>
<dbReference type="CDD" id="cd14489">
    <property type="entry name" value="CBM_SBP_bac_1_like"/>
    <property type="match status" value="1"/>
</dbReference>
<dbReference type="EMBL" id="AOFI03000014">
    <property type="protein sequence ID" value="KAF4324693.1"/>
    <property type="molecule type" value="Genomic_DNA"/>
</dbReference>
<dbReference type="Proteomes" id="UP000702964">
    <property type="component" value="Unassembled WGS sequence"/>
</dbReference>
<feature type="region of interest" description="Disordered" evidence="1">
    <location>
        <begin position="1"/>
        <end position="40"/>
    </location>
</feature>
<evidence type="ECO:0000313" key="3">
    <source>
        <dbReference type="Proteomes" id="UP000702964"/>
    </source>
</evidence>
<sequence>MLFVSACSGGGTAQPSTDETTNSGNSTGAVTAETDKEGGAEEVAVDVPDLGGRVIKVAAWWDLKPAGETASDKARLDKIAEVEKKYNVKIEFVNVPFEEYMNKFTTTALAGEPFADIVQIEYKSALPAILKGQLLPISEFTTAENNINQEANLIAKYPAIAGNYYAFDSPTSIGLGLHYNRDLFKKLSLPDPQELYNKGEWNWDKFMELAKQATKDTDNDGKIDVYGFSGWAIDVLRHFTAANGGTIVDDEHSKEGLSDPKTIEAAEFVKRLYNVENVVKVKTGDKTNWEESNTFKDGDVALFTAAEWQLGDITFAAGVVPIPNGPQGNKDVTYANNAASAKFIPKGVEDPKIVYQIYEETFDIPQIEEYPGQDYLESRYTDEKDIGMIREHIAGTGRILLDDAYAGYPIGDYVNDIIKNNASVTATAENLPAIEVDAILQQARQKNGYEQYLSQAGQASLPNVDMTIEAGDYIRAEGEEVRKLNDYEGKPGVSLHTGETGEIDWVVDVPETGLYNLSAVYFPVEGKSSAIERALYIDGELPFAEAAYLQFDRVWGNEKQAVEQDNQGNDLRPKQVEKPRWMEETFQDSDGYAQAPFKFYLEKGEHTLTLKSSREPMVIRSIRLFNEKPAVPYADTAGAQQTDSSDQPKDVLIRIEGEAAVAKSSPTLYPTSERSSSAVSPYSASQVRMNTIGGFNWRLPGQWIEWEVDVPESGLYHIGFTAQQNFVKGIYSTRKLTIDGEIPFAEMTKAPFRYQSDYRIDVLGGEEAYKFQLDKGKHVIRLENSLGDFAPLIRNVEDSLYNLNSMYRRILMITGTKPDEFRDYWVEKQIPNLLEVFSGESKRLKEVAGQLRLLSGQSSDQEALIKTMAQQLDEMIDKPDTIPRRLAAYKTNTGGLGTWVQQAREQPLEIDALYVASLDSSIPGTGMGPLAKLGHEAKTFYHSFFIDYNQIGNVATSEDQRTVTVWIGSGRDQANTMKAMIDETFTPESGINVNLKLVNMGTLLPATLSGEGPDVAMQIGNDLPVNFAMRNSAVDLTQFSDYTKVEQEFRDSAIVPYAYDSGVYALPETQTFNMLFYRKDVLAELGLEVPQTWDDVESLLAILSKNHMEFGMPVVAQANMQGVNIPPNSQYATMLLQNGGSFYRNDGKESDLDSRIGIETFKKWTEFYTDYKLEREYDFANRFRTGQMPIGLTDYTMYNQLSVFAPEIRGLWGFVPVPGTLQPDGTLNRDVPGGGSAVMMLESAKDQEAAWEFMKWWTSTPVQAEFGREMEGLMGAAARYPTANIKALDSLPWPAEDYANLKAQFETVKGIPEVPGGYFTGRHLFNAFYKTVVGQVEARESIMDYTQYIQDEIRIKRNEFGLP</sequence>
<dbReference type="InterPro" id="IPR050490">
    <property type="entry name" value="Bact_solute-bd_prot1"/>
</dbReference>
<dbReference type="InterPro" id="IPR006059">
    <property type="entry name" value="SBP"/>
</dbReference>
<evidence type="ECO:0000313" key="2">
    <source>
        <dbReference type="EMBL" id="KAF4324693.1"/>
    </source>
</evidence>
<dbReference type="PANTHER" id="PTHR43649:SF27">
    <property type="entry name" value="EXTRACELLULAR SOLUTE-BINDING PROTEIN FAMILY 1"/>
    <property type="match status" value="1"/>
</dbReference>
<dbReference type="Gene3D" id="2.60.120.260">
    <property type="entry name" value="Galactose-binding domain-like"/>
    <property type="match status" value="2"/>
</dbReference>
<gene>
    <name evidence="2" type="ORF">G195_001917</name>
</gene>
<evidence type="ECO:0000256" key="1">
    <source>
        <dbReference type="SAM" id="MobiDB-lite"/>
    </source>
</evidence>
<organism evidence="2 3">
    <name type="scientific">Phytophthora kernoviae 00238/432</name>
    <dbReference type="NCBI Taxonomy" id="1284355"/>
    <lineage>
        <taxon>Eukaryota</taxon>
        <taxon>Sar</taxon>
        <taxon>Stramenopiles</taxon>
        <taxon>Oomycota</taxon>
        <taxon>Peronosporomycetes</taxon>
        <taxon>Peronosporales</taxon>
        <taxon>Peronosporaceae</taxon>
        <taxon>Phytophthora</taxon>
    </lineage>
</organism>
<dbReference type="SUPFAM" id="SSF53850">
    <property type="entry name" value="Periplasmic binding protein-like II"/>
    <property type="match status" value="2"/>
</dbReference>
<feature type="compositionally biased region" description="Polar residues" evidence="1">
    <location>
        <begin position="13"/>
        <end position="29"/>
    </location>
</feature>
<protein>
    <recommendedName>
        <fullName evidence="4">ABC transporter substrate-binding protein</fullName>
    </recommendedName>
</protein>
<accession>A0A8J4SS19</accession>
<comment type="caution">
    <text evidence="2">The sequence shown here is derived from an EMBL/GenBank/DDBJ whole genome shotgun (WGS) entry which is preliminary data.</text>
</comment>
<dbReference type="Gene3D" id="3.40.190.10">
    <property type="entry name" value="Periplasmic binding protein-like II"/>
    <property type="match status" value="2"/>
</dbReference>
<dbReference type="Pfam" id="PF01547">
    <property type="entry name" value="SBP_bac_1"/>
    <property type="match status" value="2"/>
</dbReference>
<reference evidence="2" key="1">
    <citation type="journal article" date="2015" name="Genom Data">
        <title>Draft genome sequences of Phytophthora kernoviae and Phytophthora ramorum lineage EU2 from Scotland.</title>
        <authorList>
            <person name="Sambles C."/>
            <person name="Schlenzig A."/>
            <person name="O'Neill P."/>
            <person name="Grant M."/>
            <person name="Studholme D.J."/>
        </authorList>
    </citation>
    <scope>NUCLEOTIDE SEQUENCE</scope>
    <source>
        <strain evidence="2">00238/432</strain>
    </source>
</reference>
<reference evidence="2" key="2">
    <citation type="submission" date="2020-02" db="EMBL/GenBank/DDBJ databases">
        <authorList>
            <person name="Studholme D.J."/>
        </authorList>
    </citation>
    <scope>NUCLEOTIDE SEQUENCE</scope>
    <source>
        <strain evidence="2">00238/432</strain>
    </source>
</reference>